<reference evidence="2" key="1">
    <citation type="submission" date="2021-02" db="EMBL/GenBank/DDBJ databases">
        <authorList>
            <person name="Dougan E. K."/>
            <person name="Rhodes N."/>
            <person name="Thang M."/>
            <person name="Chan C."/>
        </authorList>
    </citation>
    <scope>NUCLEOTIDE SEQUENCE</scope>
</reference>
<organism evidence="2 3">
    <name type="scientific">Symbiodinium natans</name>
    <dbReference type="NCBI Taxonomy" id="878477"/>
    <lineage>
        <taxon>Eukaryota</taxon>
        <taxon>Sar</taxon>
        <taxon>Alveolata</taxon>
        <taxon>Dinophyceae</taxon>
        <taxon>Suessiales</taxon>
        <taxon>Symbiodiniaceae</taxon>
        <taxon>Symbiodinium</taxon>
    </lineage>
</organism>
<dbReference type="PANTHER" id="PTHR11319:SF35">
    <property type="entry name" value="OUTER MEMBRANE PROTEIN PMPC-RELATED"/>
    <property type="match status" value="1"/>
</dbReference>
<keyword evidence="3" id="KW-1185">Reference proteome</keyword>
<accession>A0A812V757</accession>
<keyword evidence="1" id="KW-0812">Transmembrane</keyword>
<name>A0A812V757_9DINO</name>
<dbReference type="EMBL" id="CAJNDS010002847">
    <property type="protein sequence ID" value="CAE7618096.1"/>
    <property type="molecule type" value="Genomic_DNA"/>
</dbReference>
<gene>
    <name evidence="2" type="ORF">SNAT2548_LOCUS35133</name>
</gene>
<feature type="transmembrane region" description="Helical" evidence="1">
    <location>
        <begin position="746"/>
        <end position="769"/>
    </location>
</feature>
<keyword evidence="1" id="KW-0472">Membrane</keyword>
<protein>
    <submittedName>
        <fullName evidence="2">Uncharacterized protein</fullName>
    </submittedName>
</protein>
<dbReference type="PANTHER" id="PTHR11319">
    <property type="entry name" value="G PROTEIN-COUPLED RECEPTOR-RELATED"/>
    <property type="match status" value="1"/>
</dbReference>
<feature type="transmembrane region" description="Helical" evidence="1">
    <location>
        <begin position="907"/>
        <end position="926"/>
    </location>
</feature>
<feature type="transmembrane region" description="Helical" evidence="1">
    <location>
        <begin position="874"/>
        <end position="895"/>
    </location>
</feature>
<evidence type="ECO:0000313" key="3">
    <source>
        <dbReference type="Proteomes" id="UP000604046"/>
    </source>
</evidence>
<feature type="transmembrane region" description="Helical" evidence="1">
    <location>
        <begin position="721"/>
        <end position="740"/>
    </location>
</feature>
<keyword evidence="1" id="KW-1133">Transmembrane helix</keyword>
<evidence type="ECO:0000256" key="1">
    <source>
        <dbReference type="SAM" id="Phobius"/>
    </source>
</evidence>
<feature type="transmembrane region" description="Helical" evidence="1">
    <location>
        <begin position="938"/>
        <end position="964"/>
    </location>
</feature>
<proteinExistence type="predicted"/>
<sequence length="977" mass="103067">MQISGHVAVLLIHALSCERISEQISLDIGSSSFLLSRGPRSDIGKLLARAQPLQPTKASLARDFPEDCPNGELRLSGVYKVRKEVVLHGPCEVTGDGGELQVQAPIHFNGNVSFRGSLVVKYVKKNNPQHSNNKMKMIFRRALNRALGGTEGPCISVNGSLTLQAGADVSIQDCQNQQQPTALGGCLFVGREAELLSGARLQLKNCSAGGVGAGLGGGLYVGTTFRQRGAVVFAEGCFASEGGGALYACGGLDMSGGSLSAVDSSATEEGGCILAYGLTNISAGHMNLTNCRSRAPRGGGSGGGLWANSLEVAAAARLTIHDCHAAFGGGMYAQRHAGIHAQGLHISNSSASSFGGCLYMKSGNVSFSGPLALQSCAAKGAGGGIYSVRGAFEAEEISCNGCDAPVAAVLQLEKQGKVSADLRAVRFWSHSRSSSAIAAGAGSTVKIGKMDCMEAPGCILQAQQANVSQLLCSRGEGRESFAEQDGLQCKPCAEGRTRLEQNRADAHCVLCPNITDTDIRCTPTELGLPGGYMVTWNHSKPSDLSNWFRCPSEIACPGGHLGASDRPGGTAQEIWAMCAQGYVGEACTQCDDGYARGDSNVLQCVPCSTDLHQAAWYVSFYLLKNLALFTSAVGSVSGAKRRRAESATLLNQLMSFAVVAGIAMSGAMQTRTFQEDLQASSQAVFRYLSLPAEMVSQGQGSGGASMSCECLLAMMGMKQTVYHTHILTSIWPAVLVSWLAVTKGGWLAAVVGVNVFLPVFVAGFGKYLVSFRLRPEALPGGELLMDFLPPGPHMTSCILERICAVLAAIAIALVLSVGSWIYAVRYRREPLEPHVAYLVQAYKPECAAWEAERLVRKVFLALITTMLPVTLSPALQLEAVTLVLIASLAANMYFMPYQVGSWNGREAGLLMVALTMTGLTTCLIANDLHWAKSTFTQRALVFVICAMASGTCAIMIGALAAAFLNERRNTPKADEAE</sequence>
<comment type="caution">
    <text evidence="2">The sequence shown here is derived from an EMBL/GenBank/DDBJ whole genome shotgun (WGS) entry which is preliminary data.</text>
</comment>
<dbReference type="Proteomes" id="UP000604046">
    <property type="component" value="Unassembled WGS sequence"/>
</dbReference>
<dbReference type="AlphaFoldDB" id="A0A812V757"/>
<feature type="transmembrane region" description="Helical" evidence="1">
    <location>
        <begin position="802"/>
        <end position="823"/>
    </location>
</feature>
<evidence type="ECO:0000313" key="2">
    <source>
        <dbReference type="EMBL" id="CAE7618096.1"/>
    </source>
</evidence>